<dbReference type="Gene3D" id="1.10.3210.10">
    <property type="entry name" value="Hypothetical protein af1432"/>
    <property type="match status" value="1"/>
</dbReference>
<keyword evidence="5" id="KW-1185">Reference proteome</keyword>
<dbReference type="GO" id="GO:0008081">
    <property type="term" value="F:phosphoric diester hydrolase activity"/>
    <property type="evidence" value="ECO:0007669"/>
    <property type="project" value="UniProtKB-ARBA"/>
</dbReference>
<dbReference type="PROSITE" id="PS51832">
    <property type="entry name" value="HD_GYP"/>
    <property type="match status" value="1"/>
</dbReference>
<reference evidence="4 5" key="1">
    <citation type="submission" date="2020-12" db="EMBL/GenBank/DDBJ databases">
        <authorList>
            <person name="Shan Y."/>
        </authorList>
    </citation>
    <scope>NUCLEOTIDE SEQUENCE [LARGE SCALE GENOMIC DNA]</scope>
    <source>
        <strain evidence="5">csc3.9</strain>
    </source>
</reference>
<dbReference type="AlphaFoldDB" id="A0A7T4QYB9"/>
<dbReference type="KEGG" id="snan:I6N98_11885"/>
<feature type="domain" description="Response regulatory" evidence="2">
    <location>
        <begin position="26"/>
        <end position="150"/>
    </location>
</feature>
<dbReference type="EMBL" id="CP066167">
    <property type="protein sequence ID" value="QQD17068.1"/>
    <property type="molecule type" value="Genomic_DNA"/>
</dbReference>
<dbReference type="PROSITE" id="PS50110">
    <property type="entry name" value="RESPONSE_REGULATORY"/>
    <property type="match status" value="1"/>
</dbReference>
<protein>
    <submittedName>
        <fullName evidence="4">DUF3369 domain-containing protein</fullName>
    </submittedName>
</protein>
<dbReference type="PANTHER" id="PTHR45228">
    <property type="entry name" value="CYCLIC DI-GMP PHOSPHODIESTERASE TM_0186-RELATED"/>
    <property type="match status" value="1"/>
</dbReference>
<dbReference type="SMART" id="SM00471">
    <property type="entry name" value="HDc"/>
    <property type="match status" value="1"/>
</dbReference>
<sequence length="526" mass="58977">MFDKDDDLLFADEQNNSSKSETKPWKVLIVDDEEEIHRVTKLSLGNMVVHSRPIELLHAYTGRESVEIMRNQPDIALVLMDVVMEDEHAGLKAVERIRDELKNHDVRLILRTGQPGQAPEQEVVTRYDINDYKEKTELTTKKMHTLMHTSLNHYRELMALKQNRMGLEKVIDASASIFESQSLNHFARGVLTQLAALLYASHEAVIVKGLAAGVSDDAFNDDDPAHLIVTATSGEDRDVEGQAIENVLSVEAVGHIRSAMKNGKPCFGDGYFAAHFPSRSGHQSVIYLCSDEPFSSADRSLIELFCRNVGIAFENQVMYREIVESQRKLVMLLSATVEERSKELHNHVRRVSEYASIIGQGLGLNEHELDMLRMSAAMHDIGKIAIPDEILNKPGRLTDEERTRMKTHVERGVAILSEQTGELLATAGLTVGSHHERWDGGGYPKGAAGTDIPLFGRITALADVFDALSTDRVYKKAWPMEEVLAYVSGESGKQFDPRLVKIFEQRIDEILAIHERWYLRDRGAAA</sequence>
<feature type="domain" description="HD-GYP" evidence="3">
    <location>
        <begin position="322"/>
        <end position="519"/>
    </location>
</feature>
<dbReference type="GO" id="GO:0000160">
    <property type="term" value="P:phosphorelay signal transduction system"/>
    <property type="evidence" value="ECO:0007669"/>
    <property type="project" value="InterPro"/>
</dbReference>
<dbReference type="Pfam" id="PF13487">
    <property type="entry name" value="HD_5"/>
    <property type="match status" value="1"/>
</dbReference>
<dbReference type="RefSeq" id="WP_198568570.1">
    <property type="nucleotide sequence ID" value="NZ_CP066167.1"/>
</dbReference>
<feature type="modified residue" description="4-aspartylphosphate" evidence="1">
    <location>
        <position position="81"/>
    </location>
</feature>
<dbReference type="SUPFAM" id="SSF52172">
    <property type="entry name" value="CheY-like"/>
    <property type="match status" value="1"/>
</dbReference>
<dbReference type="InterPro" id="IPR003607">
    <property type="entry name" value="HD/PDEase_dom"/>
</dbReference>
<dbReference type="SUPFAM" id="SSF109604">
    <property type="entry name" value="HD-domain/PDEase-like"/>
    <property type="match status" value="1"/>
</dbReference>
<keyword evidence="1" id="KW-0597">Phosphoprotein</keyword>
<evidence type="ECO:0000259" key="2">
    <source>
        <dbReference type="PROSITE" id="PS50110"/>
    </source>
</evidence>
<dbReference type="InterPro" id="IPR011006">
    <property type="entry name" value="CheY-like_superfamily"/>
</dbReference>
<dbReference type="CDD" id="cd00077">
    <property type="entry name" value="HDc"/>
    <property type="match status" value="1"/>
</dbReference>
<gene>
    <name evidence="4" type="ORF">I6N98_11885</name>
</gene>
<organism evidence="4 5">
    <name type="scientific">Spongiibacter nanhainus</name>
    <dbReference type="NCBI Taxonomy" id="2794344"/>
    <lineage>
        <taxon>Bacteria</taxon>
        <taxon>Pseudomonadati</taxon>
        <taxon>Pseudomonadota</taxon>
        <taxon>Gammaproteobacteria</taxon>
        <taxon>Cellvibrionales</taxon>
        <taxon>Spongiibacteraceae</taxon>
        <taxon>Spongiibacter</taxon>
    </lineage>
</organism>
<proteinExistence type="predicted"/>
<dbReference type="PANTHER" id="PTHR45228:SF9">
    <property type="entry name" value="3'3'-CGAMP-SPECIFIC PHOSPHODIESTERASE 2"/>
    <property type="match status" value="1"/>
</dbReference>
<dbReference type="InterPro" id="IPR021800">
    <property type="entry name" value="DUF3369"/>
</dbReference>
<dbReference type="Pfam" id="PF11849">
    <property type="entry name" value="DUF3369"/>
    <property type="match status" value="1"/>
</dbReference>
<evidence type="ECO:0000313" key="5">
    <source>
        <dbReference type="Proteomes" id="UP000596063"/>
    </source>
</evidence>
<name>A0A7T4QYB9_9GAMM</name>
<evidence type="ECO:0000313" key="4">
    <source>
        <dbReference type="EMBL" id="QQD17068.1"/>
    </source>
</evidence>
<dbReference type="InterPro" id="IPR052020">
    <property type="entry name" value="Cyclic_di-GMP/3'3'-cGAMP_PDE"/>
</dbReference>
<dbReference type="InterPro" id="IPR001789">
    <property type="entry name" value="Sig_transdc_resp-reg_receiver"/>
</dbReference>
<dbReference type="Gene3D" id="3.40.50.2300">
    <property type="match status" value="1"/>
</dbReference>
<evidence type="ECO:0000256" key="1">
    <source>
        <dbReference type="PROSITE-ProRule" id="PRU00169"/>
    </source>
</evidence>
<dbReference type="Proteomes" id="UP000596063">
    <property type="component" value="Chromosome"/>
</dbReference>
<evidence type="ECO:0000259" key="3">
    <source>
        <dbReference type="PROSITE" id="PS51832"/>
    </source>
</evidence>
<dbReference type="InterPro" id="IPR037522">
    <property type="entry name" value="HD_GYP_dom"/>
</dbReference>
<accession>A0A7T4QYB9</accession>